<reference evidence="3 4" key="1">
    <citation type="submission" date="2019-01" db="EMBL/GenBank/DDBJ databases">
        <title>Lacunisphaera sp. strain TWA-58.</title>
        <authorList>
            <person name="Chen W.-M."/>
        </authorList>
    </citation>
    <scope>NUCLEOTIDE SEQUENCE [LARGE SCALE GENOMIC DNA]</scope>
    <source>
        <strain evidence="3 4">TWA-58</strain>
    </source>
</reference>
<dbReference type="Proteomes" id="UP000290218">
    <property type="component" value="Unassembled WGS sequence"/>
</dbReference>
<dbReference type="EMBL" id="SDHX01000002">
    <property type="protein sequence ID" value="RXK52882.1"/>
    <property type="molecule type" value="Genomic_DNA"/>
</dbReference>
<keyword evidence="2" id="KW-0732">Signal</keyword>
<dbReference type="AlphaFoldDB" id="A0A4Q1C3H4"/>
<comment type="caution">
    <text evidence="3">The sequence shown here is derived from an EMBL/GenBank/DDBJ whole genome shotgun (WGS) entry which is preliminary data.</text>
</comment>
<organism evidence="3 4">
    <name type="scientific">Oleiharenicola lentus</name>
    <dbReference type="NCBI Taxonomy" id="2508720"/>
    <lineage>
        <taxon>Bacteria</taxon>
        <taxon>Pseudomonadati</taxon>
        <taxon>Verrucomicrobiota</taxon>
        <taxon>Opitutia</taxon>
        <taxon>Opitutales</taxon>
        <taxon>Opitutaceae</taxon>
        <taxon>Oleiharenicola</taxon>
    </lineage>
</organism>
<dbReference type="OrthoDB" id="195367at2"/>
<feature type="signal peptide" evidence="2">
    <location>
        <begin position="1"/>
        <end position="21"/>
    </location>
</feature>
<evidence type="ECO:0000313" key="3">
    <source>
        <dbReference type="EMBL" id="RXK52882.1"/>
    </source>
</evidence>
<protein>
    <recommendedName>
        <fullName evidence="5">Cytochrome C Planctomycete-type domain-containing protein</fullName>
    </recommendedName>
</protein>
<accession>A0A4Q1C3H4</accession>
<evidence type="ECO:0000256" key="2">
    <source>
        <dbReference type="SAM" id="SignalP"/>
    </source>
</evidence>
<feature type="chain" id="PRO_5020776073" description="Cytochrome C Planctomycete-type domain-containing protein" evidence="2">
    <location>
        <begin position="22"/>
        <end position="143"/>
    </location>
</feature>
<keyword evidence="4" id="KW-1185">Reference proteome</keyword>
<keyword evidence="1" id="KW-0175">Coiled coil</keyword>
<evidence type="ECO:0000256" key="1">
    <source>
        <dbReference type="SAM" id="Coils"/>
    </source>
</evidence>
<gene>
    <name evidence="3" type="ORF">ESB00_14310</name>
</gene>
<evidence type="ECO:0008006" key="5">
    <source>
        <dbReference type="Google" id="ProtNLM"/>
    </source>
</evidence>
<name>A0A4Q1C3H4_9BACT</name>
<dbReference type="RefSeq" id="WP_129048472.1">
    <property type="nucleotide sequence ID" value="NZ_SDHX01000002.1"/>
</dbReference>
<feature type="coiled-coil region" evidence="1">
    <location>
        <begin position="95"/>
        <end position="122"/>
    </location>
</feature>
<sequence>MITRRLLSFALLLALVASRLAADPVVDSLVPLKPEVRKVLNESCVMCHGEVINGEKELRDDIDYSTDDALRTTLTSAGKLKQVILEDKMPHKPRLSRRLRDNAELQARLAALRDNYNKSGHKEILLDWLKDVTATTGDDKKKQ</sequence>
<proteinExistence type="predicted"/>
<evidence type="ECO:0000313" key="4">
    <source>
        <dbReference type="Proteomes" id="UP000290218"/>
    </source>
</evidence>